<feature type="transmembrane region" description="Helical" evidence="1">
    <location>
        <begin position="347"/>
        <end position="368"/>
    </location>
</feature>
<evidence type="ECO:0000313" key="2">
    <source>
        <dbReference type="EMBL" id="TQM23042.1"/>
    </source>
</evidence>
<keyword evidence="3" id="KW-1185">Reference proteome</keyword>
<accession>A0A543ENA9</accession>
<evidence type="ECO:0008006" key="4">
    <source>
        <dbReference type="Google" id="ProtNLM"/>
    </source>
</evidence>
<comment type="caution">
    <text evidence="2">The sequence shown here is derived from an EMBL/GenBank/DDBJ whole genome shotgun (WGS) entry which is preliminary data.</text>
</comment>
<evidence type="ECO:0000313" key="3">
    <source>
        <dbReference type="Proteomes" id="UP000316437"/>
    </source>
</evidence>
<keyword evidence="1" id="KW-1133">Transmembrane helix</keyword>
<gene>
    <name evidence="2" type="ORF">FB551_2771</name>
</gene>
<dbReference type="RefSeq" id="WP_142017862.1">
    <property type="nucleotide sequence ID" value="NZ_VFPD01000001.1"/>
</dbReference>
<feature type="transmembrane region" description="Helical" evidence="1">
    <location>
        <begin position="110"/>
        <end position="127"/>
    </location>
</feature>
<dbReference type="AlphaFoldDB" id="A0A543ENA9"/>
<feature type="transmembrane region" description="Helical" evidence="1">
    <location>
        <begin position="319"/>
        <end position="340"/>
    </location>
</feature>
<feature type="transmembrane region" description="Helical" evidence="1">
    <location>
        <begin position="374"/>
        <end position="397"/>
    </location>
</feature>
<name>A0A543ENA9_9FLAO</name>
<feature type="transmembrane region" description="Helical" evidence="1">
    <location>
        <begin position="134"/>
        <end position="154"/>
    </location>
</feature>
<sequence length="405" mass="48226">MKEKIFRYRYSVIFLVYCITVYFLSKNASLVFEWKVIMEDFSIYHDYYYLGKPTAYMPPLYPYYLLLIESIVKTPQWVMISCILQSVILFFSVLVLVLSFEKNAIIKNRYFFAFACIIFFPPILLGATKISSFALTLSVFCIFFALVLKLSRMVTAKSVILISIFSIAGLYLRFEFLFLMIISAIMLIRYKRMKYYNLLFVFAFIFIAYLPWCIRNHEKTGVFHYSTSLNYNFAKGNNEKYDIFSSENLPYDPAKKMVLTDEYLRQNFTDEKQIDQYLQQLNKNFISKHPELFITNSLKKLGINFLNYYPGNYNLTSAYIVYLYSGILLVFSLLFIYTIIQKLKLRFTFDAVFPGVIFIFYLLFYSVAPLPRYFLLYFPLFFLFVFQNFSGKLYLYLLKIKKINR</sequence>
<feature type="transmembrane region" description="Helical" evidence="1">
    <location>
        <begin position="12"/>
        <end position="32"/>
    </location>
</feature>
<feature type="transmembrane region" description="Helical" evidence="1">
    <location>
        <begin position="160"/>
        <end position="188"/>
    </location>
</feature>
<dbReference type="EMBL" id="VFPD01000001">
    <property type="protein sequence ID" value="TQM23042.1"/>
    <property type="molecule type" value="Genomic_DNA"/>
</dbReference>
<keyword evidence="1" id="KW-0472">Membrane</keyword>
<proteinExistence type="predicted"/>
<dbReference type="Proteomes" id="UP000316437">
    <property type="component" value="Unassembled WGS sequence"/>
</dbReference>
<evidence type="ECO:0000256" key="1">
    <source>
        <dbReference type="SAM" id="Phobius"/>
    </source>
</evidence>
<protein>
    <recommendedName>
        <fullName evidence="4">Dolichyl-phosphate-mannose-protein mannosyltransferase</fullName>
    </recommendedName>
</protein>
<reference evidence="2 3" key="1">
    <citation type="submission" date="2019-06" db="EMBL/GenBank/DDBJ databases">
        <title>Sorghum-associated microbial communities from plants grown in Nebraska, USA.</title>
        <authorList>
            <person name="Schachtman D."/>
        </authorList>
    </citation>
    <scope>NUCLEOTIDE SEQUENCE [LARGE SCALE GENOMIC DNA]</scope>
    <source>
        <strain evidence="2 3">110</strain>
    </source>
</reference>
<feature type="transmembrane region" description="Helical" evidence="1">
    <location>
        <begin position="78"/>
        <end position="98"/>
    </location>
</feature>
<feature type="transmembrane region" description="Helical" evidence="1">
    <location>
        <begin position="195"/>
        <end position="212"/>
    </location>
</feature>
<organism evidence="2 3">
    <name type="scientific">Chryseobacterium aquifrigidense</name>
    <dbReference type="NCBI Taxonomy" id="558021"/>
    <lineage>
        <taxon>Bacteria</taxon>
        <taxon>Pseudomonadati</taxon>
        <taxon>Bacteroidota</taxon>
        <taxon>Flavobacteriia</taxon>
        <taxon>Flavobacteriales</taxon>
        <taxon>Weeksellaceae</taxon>
        <taxon>Chryseobacterium group</taxon>
        <taxon>Chryseobacterium</taxon>
    </lineage>
</organism>
<keyword evidence="1" id="KW-0812">Transmembrane</keyword>
<feature type="transmembrane region" description="Helical" evidence="1">
    <location>
        <begin position="47"/>
        <end position="66"/>
    </location>
</feature>